<dbReference type="PANTHER" id="PTHR35399">
    <property type="entry name" value="SLR8030 PROTEIN"/>
    <property type="match status" value="1"/>
</dbReference>
<dbReference type="Pfam" id="PF05787">
    <property type="entry name" value="PhoX"/>
    <property type="match status" value="1"/>
</dbReference>
<dbReference type="Proteomes" id="UP000247454">
    <property type="component" value="Unassembled WGS sequence"/>
</dbReference>
<dbReference type="InterPro" id="IPR008557">
    <property type="entry name" value="PhoX"/>
</dbReference>
<feature type="compositionally biased region" description="Basic and acidic residues" evidence="1">
    <location>
        <begin position="1"/>
        <end position="21"/>
    </location>
</feature>
<reference evidence="3 4" key="1">
    <citation type="submission" date="2018-06" db="EMBL/GenBank/DDBJ databases">
        <title>Genomic Encyclopedia of Type Strains, Phase III (KMG-III): the genomes of soil and plant-associated and newly described type strains.</title>
        <authorList>
            <person name="Whitman W."/>
        </authorList>
    </citation>
    <scope>NUCLEOTIDE SEQUENCE [LARGE SCALE GENOMIC DNA]</scope>
    <source>
        <strain evidence="3 4">ORS 1419</strain>
    </source>
</reference>
<dbReference type="PANTHER" id="PTHR35399:SF2">
    <property type="entry name" value="DUF839 DOMAIN-CONTAINING PROTEIN"/>
    <property type="match status" value="1"/>
</dbReference>
<evidence type="ECO:0000313" key="3">
    <source>
        <dbReference type="EMBL" id="PYE86674.1"/>
    </source>
</evidence>
<feature type="transmembrane region" description="Helical" evidence="2">
    <location>
        <begin position="43"/>
        <end position="64"/>
    </location>
</feature>
<evidence type="ECO:0000256" key="1">
    <source>
        <dbReference type="SAM" id="MobiDB-lite"/>
    </source>
</evidence>
<evidence type="ECO:0008006" key="5">
    <source>
        <dbReference type="Google" id="ProtNLM"/>
    </source>
</evidence>
<dbReference type="EMBL" id="QJTF01000021">
    <property type="protein sequence ID" value="PYE86674.1"/>
    <property type="molecule type" value="Genomic_DNA"/>
</dbReference>
<gene>
    <name evidence="3" type="ORF">C7477_12139</name>
</gene>
<dbReference type="AlphaFoldDB" id="A0A318SZ61"/>
<organism evidence="3 4">
    <name type="scientific">Phyllobacterium leguminum</name>
    <dbReference type="NCBI Taxonomy" id="314237"/>
    <lineage>
        <taxon>Bacteria</taxon>
        <taxon>Pseudomonadati</taxon>
        <taxon>Pseudomonadota</taxon>
        <taxon>Alphaproteobacteria</taxon>
        <taxon>Hyphomicrobiales</taxon>
        <taxon>Phyllobacteriaceae</taxon>
        <taxon>Phyllobacterium</taxon>
    </lineage>
</organism>
<accession>A0A318SZ61</accession>
<dbReference type="OrthoDB" id="9801383at2"/>
<evidence type="ECO:0000313" key="4">
    <source>
        <dbReference type="Proteomes" id="UP000247454"/>
    </source>
</evidence>
<protein>
    <recommendedName>
        <fullName evidence="5">dTDP-glucose 4,6-dehydratase</fullName>
    </recommendedName>
</protein>
<feature type="region of interest" description="Disordered" evidence="1">
    <location>
        <begin position="1"/>
        <end position="26"/>
    </location>
</feature>
<dbReference type="RefSeq" id="WP_110753739.1">
    <property type="nucleotide sequence ID" value="NZ_QJTF01000021.1"/>
</dbReference>
<evidence type="ECO:0000256" key="2">
    <source>
        <dbReference type="SAM" id="Phobius"/>
    </source>
</evidence>
<sequence>MQYDKDVISPATRRENSEDIGRNASANPTMGDVIARRYSRRSVIRGSLAVAAIGAIIDPLALIARNTAQTKEASSFEFEELGAGSDETHHVANGYRADILLRWGDKIFPGSPSFNSASQSATAQAKQFGYNNDFVGFIPIDGANDRGLLVVNHEYTNPELMFPNFAKIENGEVSLGRYTKDLVDIEIAAHGGTIIEIRKIKSNWHPVLDSYYNRRITAATEMELSGPVAGHDRVKTYADPSGKKVFGTLNNCAGGLTPWGTYLMAEENINGYFNGRLADGHVEFQNHSRMGIPDAWYDWGSFYDRFDVSKEPLEPNRFGWIVEVDPFEPTSIPKKRTALGRFKHEGCETVVSPSGRVVAYSGDDERFEYVYKFVSKGVYDSSDRMSNKDLLDEGTLYVARFDVDGTVDWLPLVYGRGPLKSENGFMSQADVLIETRRAADLLGATKMDRPEDIVPNPATGKVYVMLTNNTRRTADNLDAANPRSENAFGHIIEISEPDGDFTSKTSRWEILLKCGDPSIAHVGATFSPSTSENGWFGMPDNGTIDTDGRLWVATDGNSKEKTGRTDGLWAVETEGPERGRSMLFFRVPIGAEMCGPCFTPDGEALFLSVQHPAEGGSSTYEYPSTRWPDFDPNIPARPAVVVVTKLGGGKLA</sequence>
<proteinExistence type="predicted"/>
<keyword evidence="2" id="KW-1133">Transmembrane helix</keyword>
<comment type="caution">
    <text evidence="3">The sequence shown here is derived from an EMBL/GenBank/DDBJ whole genome shotgun (WGS) entry which is preliminary data.</text>
</comment>
<keyword evidence="2" id="KW-0472">Membrane</keyword>
<dbReference type="SUPFAM" id="SSF63829">
    <property type="entry name" value="Calcium-dependent phosphotriesterase"/>
    <property type="match status" value="1"/>
</dbReference>
<keyword evidence="4" id="KW-1185">Reference proteome</keyword>
<keyword evidence="2" id="KW-0812">Transmembrane</keyword>
<name>A0A318SZ61_9HYPH</name>